<dbReference type="PROSITE" id="PS00463">
    <property type="entry name" value="ZN2_CY6_FUNGAL_1"/>
    <property type="match status" value="1"/>
</dbReference>
<dbReference type="InterPro" id="IPR001138">
    <property type="entry name" value="Zn2Cys6_DnaBD"/>
</dbReference>
<feature type="domain" description="Zn(2)-C6 fungal-type" evidence="3">
    <location>
        <begin position="39"/>
        <end position="72"/>
    </location>
</feature>
<dbReference type="GO" id="GO:0000981">
    <property type="term" value="F:DNA-binding transcription factor activity, RNA polymerase II-specific"/>
    <property type="evidence" value="ECO:0007669"/>
    <property type="project" value="InterPro"/>
</dbReference>
<dbReference type="CDD" id="cd00067">
    <property type="entry name" value="GAL4"/>
    <property type="match status" value="1"/>
</dbReference>
<keyword evidence="1" id="KW-0539">Nucleus</keyword>
<dbReference type="STRING" id="1408157.A0A1J7ID99"/>
<accession>A0A1J7ID99</accession>
<name>A0A1J7ID99_9PEZI</name>
<dbReference type="SMART" id="SM00066">
    <property type="entry name" value="GAL4"/>
    <property type="match status" value="1"/>
</dbReference>
<dbReference type="PANTHER" id="PTHR31668">
    <property type="entry name" value="GLUCOSE TRANSPORT TRANSCRIPTION REGULATOR RGT1-RELATED-RELATED"/>
    <property type="match status" value="1"/>
</dbReference>
<dbReference type="Pfam" id="PF00172">
    <property type="entry name" value="Zn_clus"/>
    <property type="match status" value="1"/>
</dbReference>
<evidence type="ECO:0000256" key="2">
    <source>
        <dbReference type="SAM" id="MobiDB-lite"/>
    </source>
</evidence>
<protein>
    <recommendedName>
        <fullName evidence="3">Zn(2)-C6 fungal-type domain-containing protein</fullName>
    </recommendedName>
</protein>
<dbReference type="Proteomes" id="UP000182658">
    <property type="component" value="Unassembled WGS sequence"/>
</dbReference>
<dbReference type="SUPFAM" id="SSF57701">
    <property type="entry name" value="Zn2/Cys6 DNA-binding domain"/>
    <property type="match status" value="1"/>
</dbReference>
<dbReference type="InterPro" id="IPR036864">
    <property type="entry name" value="Zn2-C6_fun-type_DNA-bd_sf"/>
</dbReference>
<dbReference type="AlphaFoldDB" id="A0A1J7ID99"/>
<dbReference type="OrthoDB" id="4330117at2759"/>
<feature type="region of interest" description="Disordered" evidence="2">
    <location>
        <begin position="1"/>
        <end position="24"/>
    </location>
</feature>
<dbReference type="GO" id="GO:0008270">
    <property type="term" value="F:zinc ion binding"/>
    <property type="evidence" value="ECO:0007669"/>
    <property type="project" value="InterPro"/>
</dbReference>
<evidence type="ECO:0000256" key="1">
    <source>
        <dbReference type="ARBA" id="ARBA00023242"/>
    </source>
</evidence>
<dbReference type="Gene3D" id="4.10.240.10">
    <property type="entry name" value="Zn(2)-C6 fungal-type DNA-binding domain"/>
    <property type="match status" value="1"/>
</dbReference>
<dbReference type="EMBL" id="KV875101">
    <property type="protein sequence ID" value="OIW25671.1"/>
    <property type="molecule type" value="Genomic_DNA"/>
</dbReference>
<evidence type="ECO:0000259" key="3">
    <source>
        <dbReference type="PROSITE" id="PS50048"/>
    </source>
</evidence>
<gene>
    <name evidence="4" type="ORF">CONLIGDRAFT_647412</name>
</gene>
<dbReference type="PROSITE" id="PS50048">
    <property type="entry name" value="ZN2_CY6_FUNGAL_2"/>
    <property type="match status" value="1"/>
</dbReference>
<dbReference type="InterPro" id="IPR050797">
    <property type="entry name" value="Carb_Metab_Trans_Reg"/>
</dbReference>
<reference evidence="4 5" key="1">
    <citation type="submission" date="2016-10" db="EMBL/GenBank/DDBJ databases">
        <title>Draft genome sequence of Coniochaeta ligniaria NRRL30616, a lignocellulolytic fungus for bioabatement of inhibitors in plant biomass hydrolysates.</title>
        <authorList>
            <consortium name="DOE Joint Genome Institute"/>
            <person name="Jimenez D.J."/>
            <person name="Hector R.E."/>
            <person name="Riley R."/>
            <person name="Sun H."/>
            <person name="Grigoriev I.V."/>
            <person name="Van Elsas J.D."/>
            <person name="Nichols N.N."/>
        </authorList>
    </citation>
    <scope>NUCLEOTIDE SEQUENCE [LARGE SCALE GENOMIC DNA]</scope>
    <source>
        <strain evidence="4 5">NRRL 30616</strain>
    </source>
</reference>
<keyword evidence="5" id="KW-1185">Reference proteome</keyword>
<organism evidence="4 5">
    <name type="scientific">Coniochaeta ligniaria NRRL 30616</name>
    <dbReference type="NCBI Taxonomy" id="1408157"/>
    <lineage>
        <taxon>Eukaryota</taxon>
        <taxon>Fungi</taxon>
        <taxon>Dikarya</taxon>
        <taxon>Ascomycota</taxon>
        <taxon>Pezizomycotina</taxon>
        <taxon>Sordariomycetes</taxon>
        <taxon>Sordariomycetidae</taxon>
        <taxon>Coniochaetales</taxon>
        <taxon>Coniochaetaceae</taxon>
        <taxon>Coniochaeta</taxon>
    </lineage>
</organism>
<sequence>MDSSPLNRNNGHLSKPPAQAPETTNYTVNKNSVQSFRRSCDRCHAQKLKCSRSTRSPSQCQRCERAGLECVYSQRNPRQTIRLKGRAPSMTFSATQEEAVQSHQPLIAAAGETSSQNLSPDWLNALDADVVDLLPDWSWQSFTGSPLGQDHDLFDSTLYSPQRTSASSSATEATNATTASAHQHLFERLSSISKTLEDYLHFLTNQWNRKEIQNYPVGEVFSTFQTFLTTLDVQRPVEKPTVLEGCQQSRTILLASHCYTVCIKIMETLAENLCQEMSAQTSQDALRQTPEDILSTNGPEADFLVGESFSHLNPLASSLLSACTTLHTGVSILCKIEVELGVPRGKSIMAREALPAEGGNAVFQSQKRKDSTVLIQAARFLDVMCEGAGGDFGYINNLHNFQRHYAEIRRLTRQHTFCFWSQILSPQMPRTQHGTGTGYGNVTMAGQQGFRASEARTFLNHGS</sequence>
<dbReference type="InParanoid" id="A0A1J7ID99"/>
<evidence type="ECO:0000313" key="5">
    <source>
        <dbReference type="Proteomes" id="UP000182658"/>
    </source>
</evidence>
<proteinExistence type="predicted"/>
<feature type="compositionally biased region" description="Polar residues" evidence="2">
    <location>
        <begin position="1"/>
        <end position="12"/>
    </location>
</feature>
<evidence type="ECO:0000313" key="4">
    <source>
        <dbReference type="EMBL" id="OIW25671.1"/>
    </source>
</evidence>